<keyword evidence="5" id="KW-1185">Reference proteome</keyword>
<dbReference type="InterPro" id="IPR006978">
    <property type="entry name" value="Nre_N"/>
</dbReference>
<evidence type="ECO:0000313" key="5">
    <source>
        <dbReference type="Proteomes" id="UP000070589"/>
    </source>
</evidence>
<comment type="similarity">
    <text evidence="1">Belongs to the Nre family.</text>
</comment>
<evidence type="ECO:0000259" key="2">
    <source>
        <dbReference type="Pfam" id="PF04894"/>
    </source>
</evidence>
<protein>
    <recommendedName>
        <fullName evidence="1">DNA repair protein</fullName>
    </recommendedName>
</protein>
<sequence>MCLKCRGTKKLCGKSRCPILANFYSKLKGERESDANFNTNFLDGYSPPSVFIGRYSYPKVNVGPLVPPEKGDTSILSTPEKWFGSADMDDIIKYRSKLARGKKRLKKGVEITEQLDREINRTRYLTLSKKSAETEVKFNKKLSETIWFDNKSQPHGPSAEINRFRIGSMSTHPVLEKIFYDDDLKSEPAIMKLYEKGVRISRIQDLFMVGGTGLKNNRKFVPTRWSITAVDDTVGKNLRERVKNYRPINNYEIYRAEYLDNQWIVILTPSIWKFESIEAFYPETTWNPSRNNIAIFGDHEYIQGRSDYASIGGCYYAARLAVAEHLEKRRRQAGAIVLREAHPGYILPVGVWNVRESVRNGLMTKPVSFDTRAQVLSFLSEKLDLSMEEWISVSELLTEKESQKRIDDFI</sequence>
<dbReference type="PANTHER" id="PTHR38136:SF2">
    <property type="entry name" value="DNA REPAIR PROTEIN"/>
    <property type="match status" value="1"/>
</dbReference>
<proteinExistence type="inferred from homology"/>
<name>A0A133U768_9EURY</name>
<dbReference type="Proteomes" id="UP000070589">
    <property type="component" value="Unassembled WGS sequence"/>
</dbReference>
<organism evidence="4 5">
    <name type="scientific">candidate division MSBL1 archaeon SCGC-AAA259D14</name>
    <dbReference type="NCBI Taxonomy" id="1698261"/>
    <lineage>
        <taxon>Archaea</taxon>
        <taxon>Methanobacteriati</taxon>
        <taxon>Methanobacteriota</taxon>
        <taxon>candidate division MSBL1</taxon>
    </lineage>
</organism>
<keyword evidence="1" id="KW-0227">DNA damage</keyword>
<gene>
    <name evidence="4" type="ORF">AKJ62_01860</name>
</gene>
<dbReference type="PANTHER" id="PTHR38136">
    <property type="entry name" value="DNA REPAIR PROTEIN"/>
    <property type="match status" value="1"/>
</dbReference>
<evidence type="ECO:0000313" key="4">
    <source>
        <dbReference type="EMBL" id="KXA90035.1"/>
    </source>
</evidence>
<dbReference type="EMBL" id="LHXL01000015">
    <property type="protein sequence ID" value="KXA90035.1"/>
    <property type="molecule type" value="Genomic_DNA"/>
</dbReference>
<reference evidence="4 5" key="1">
    <citation type="journal article" date="2016" name="Sci. Rep.">
        <title>Metabolic traits of an uncultured archaeal lineage -MSBL1- from brine pools of the Red Sea.</title>
        <authorList>
            <person name="Mwirichia R."/>
            <person name="Alam I."/>
            <person name="Rashid M."/>
            <person name="Vinu M."/>
            <person name="Ba-Alawi W."/>
            <person name="Anthony Kamau A."/>
            <person name="Kamanda Ngugi D."/>
            <person name="Goker M."/>
            <person name="Klenk H.P."/>
            <person name="Bajic V."/>
            <person name="Stingl U."/>
        </authorList>
    </citation>
    <scope>NUCLEOTIDE SEQUENCE [LARGE SCALE GENOMIC DNA]</scope>
    <source>
        <strain evidence="4">SCGC-AAA259D14</strain>
    </source>
</reference>
<comment type="caution">
    <text evidence="4">The sequence shown here is derived from an EMBL/GenBank/DDBJ whole genome shotgun (WGS) entry which is preliminary data.</text>
</comment>
<feature type="domain" description="Archaeal Nre N-terminal" evidence="2">
    <location>
        <begin position="11"/>
        <end position="287"/>
    </location>
</feature>
<comment type="function">
    <text evidence="1">Involved in DNA damage repair.</text>
</comment>
<dbReference type="Pfam" id="PF04895">
    <property type="entry name" value="Nre_C"/>
    <property type="match status" value="1"/>
</dbReference>
<evidence type="ECO:0000256" key="1">
    <source>
        <dbReference type="HAMAP-Rule" id="MF_02096"/>
    </source>
</evidence>
<dbReference type="Pfam" id="PF04894">
    <property type="entry name" value="Nre_N"/>
    <property type="match status" value="1"/>
</dbReference>
<dbReference type="GO" id="GO:0006281">
    <property type="term" value="P:DNA repair"/>
    <property type="evidence" value="ECO:0007669"/>
    <property type="project" value="UniProtKB-UniRule"/>
</dbReference>
<keyword evidence="1" id="KW-0234">DNA repair</keyword>
<accession>A0A133U768</accession>
<feature type="domain" description="Archaeal Nre C-terminal" evidence="3">
    <location>
        <begin position="301"/>
        <end position="409"/>
    </location>
</feature>
<evidence type="ECO:0000259" key="3">
    <source>
        <dbReference type="Pfam" id="PF04895"/>
    </source>
</evidence>
<dbReference type="HAMAP" id="MF_02096">
    <property type="entry name" value="Nre"/>
    <property type="match status" value="1"/>
</dbReference>
<dbReference type="InterPro" id="IPR006979">
    <property type="entry name" value="Nre_C"/>
</dbReference>
<dbReference type="InterPro" id="IPR033167">
    <property type="entry name" value="Nre"/>
</dbReference>
<dbReference type="AlphaFoldDB" id="A0A133U768"/>
<dbReference type="PATRIC" id="fig|1698261.3.peg.259"/>
<comment type="caution">
    <text evidence="1">Lacks conserved residue(s) required for the propagation of feature annotation.</text>
</comment>